<dbReference type="RefSeq" id="WP_235290951.1">
    <property type="nucleotide sequence ID" value="NZ_BSOH01000007.1"/>
</dbReference>
<dbReference type="Gene3D" id="3.60.20.30">
    <property type="entry name" value="(Glycosyl)asparaginase"/>
    <property type="match status" value="1"/>
</dbReference>
<dbReference type="GO" id="GO:0016811">
    <property type="term" value="F:hydrolase activity, acting on carbon-nitrogen (but not peptide) bonds, in linear amides"/>
    <property type="evidence" value="ECO:0007669"/>
    <property type="project" value="UniProtKB-ARBA"/>
</dbReference>
<gene>
    <name evidence="4" type="ORF">GCM10007940_14820</name>
</gene>
<feature type="binding site" evidence="2">
    <location>
        <begin position="218"/>
        <end position="221"/>
    </location>
    <ligand>
        <name>substrate</name>
    </ligand>
</feature>
<dbReference type="InterPro" id="IPR000246">
    <property type="entry name" value="Peptidase_T2"/>
</dbReference>
<dbReference type="Pfam" id="PF01112">
    <property type="entry name" value="Asparaginase_2"/>
    <property type="match status" value="1"/>
</dbReference>
<dbReference type="PANTHER" id="PTHR10188">
    <property type="entry name" value="L-ASPARAGINASE"/>
    <property type="match status" value="1"/>
</dbReference>
<dbReference type="FunFam" id="3.60.20.30:FF:000005">
    <property type="entry name" value="N(4)-(Beta-N-acetylglucosaminyl)-L-asparaginase"/>
    <property type="match status" value="1"/>
</dbReference>
<dbReference type="CDD" id="cd04513">
    <property type="entry name" value="Glycosylasparaginase"/>
    <property type="match status" value="1"/>
</dbReference>
<protein>
    <submittedName>
        <fullName evidence="4">N(4)-(Beta-N-acetylglucosaminyl)-L-asparaginase</fullName>
    </submittedName>
</protein>
<evidence type="ECO:0000256" key="3">
    <source>
        <dbReference type="PIRSR" id="PIRSR600246-3"/>
    </source>
</evidence>
<comment type="caution">
    <text evidence="4">The sequence shown here is derived from an EMBL/GenBank/DDBJ whole genome shotgun (WGS) entry which is preliminary data.</text>
</comment>
<dbReference type="Proteomes" id="UP001156666">
    <property type="component" value="Unassembled WGS sequence"/>
</dbReference>
<proteinExistence type="predicted"/>
<feature type="binding site" evidence="2">
    <location>
        <begin position="241"/>
        <end position="244"/>
    </location>
    <ligand>
        <name>substrate</name>
    </ligand>
</feature>
<dbReference type="InterPro" id="IPR006311">
    <property type="entry name" value="TAT_signal"/>
</dbReference>
<dbReference type="PROSITE" id="PS51257">
    <property type="entry name" value="PROKAR_LIPOPROTEIN"/>
    <property type="match status" value="1"/>
</dbReference>
<dbReference type="PROSITE" id="PS51318">
    <property type="entry name" value="TAT"/>
    <property type="match status" value="1"/>
</dbReference>
<evidence type="ECO:0000313" key="5">
    <source>
        <dbReference type="Proteomes" id="UP001156666"/>
    </source>
</evidence>
<evidence type="ECO:0000313" key="4">
    <source>
        <dbReference type="EMBL" id="GLR16867.1"/>
    </source>
</evidence>
<dbReference type="EMBL" id="BSOH01000007">
    <property type="protein sequence ID" value="GLR16867.1"/>
    <property type="molecule type" value="Genomic_DNA"/>
</dbReference>
<sequence length="328" mass="35224">MKKLSRRNFLNTSIALGGGVVLASCAAKPEEEKKNLTVENGEIPIVISTWANKGANKAAWDLLEGGKSSLDAVEAGARIPEGDPKDMSVGYGGRPDREGNVTLDACIMDKDGNCGSVTYLQHIKHPISVARKVMEETPHVMLSGDGALKFALDQGFKKEDLMTDASRKQYKKWLETSEYKPKVNIELHDTIGIIAIDQKGELSGACTTSGLGYKMAGRVGDSPIIGAGLFVDNEVGSAVATGMGELVMRSVGSFLVVELMRQGRTPMEACKEAIMRIVDRQDTTEVQVGYIALSKDGTYGAYSIKPGFVYAVTTKDGTEVVKAESYES</sequence>
<dbReference type="InterPro" id="IPR029055">
    <property type="entry name" value="Ntn_hydrolases_N"/>
</dbReference>
<dbReference type="GO" id="GO:0005737">
    <property type="term" value="C:cytoplasm"/>
    <property type="evidence" value="ECO:0007669"/>
    <property type="project" value="TreeGrafter"/>
</dbReference>
<reference evidence="4" key="1">
    <citation type="journal article" date="2014" name="Int. J. Syst. Evol. Microbiol.">
        <title>Complete genome sequence of Corynebacterium casei LMG S-19264T (=DSM 44701T), isolated from a smear-ripened cheese.</title>
        <authorList>
            <consortium name="US DOE Joint Genome Institute (JGI-PGF)"/>
            <person name="Walter F."/>
            <person name="Albersmeier A."/>
            <person name="Kalinowski J."/>
            <person name="Ruckert C."/>
        </authorList>
    </citation>
    <scope>NUCLEOTIDE SEQUENCE</scope>
    <source>
        <strain evidence="4">NBRC 108769</strain>
    </source>
</reference>
<organism evidence="4 5">
    <name type="scientific">Portibacter lacus</name>
    <dbReference type="NCBI Taxonomy" id="1099794"/>
    <lineage>
        <taxon>Bacteria</taxon>
        <taxon>Pseudomonadati</taxon>
        <taxon>Bacteroidota</taxon>
        <taxon>Saprospiria</taxon>
        <taxon>Saprospirales</taxon>
        <taxon>Haliscomenobacteraceae</taxon>
        <taxon>Portibacter</taxon>
    </lineage>
</organism>
<feature type="active site" description="Nucleophile" evidence="1">
    <location>
        <position position="190"/>
    </location>
</feature>
<evidence type="ECO:0000256" key="1">
    <source>
        <dbReference type="PIRSR" id="PIRSR600246-1"/>
    </source>
</evidence>
<name>A0AA37SP59_9BACT</name>
<keyword evidence="5" id="KW-1185">Reference proteome</keyword>
<feature type="site" description="Cleavage; by autolysis" evidence="3">
    <location>
        <begin position="189"/>
        <end position="190"/>
    </location>
</feature>
<dbReference type="SUPFAM" id="SSF56235">
    <property type="entry name" value="N-terminal nucleophile aminohydrolases (Ntn hydrolases)"/>
    <property type="match status" value="1"/>
</dbReference>
<dbReference type="PANTHER" id="PTHR10188:SF6">
    <property type="entry name" value="N(4)-(BETA-N-ACETYLGLUCOSAMINYL)-L-ASPARAGINASE"/>
    <property type="match status" value="1"/>
</dbReference>
<accession>A0AA37SP59</accession>
<dbReference type="AlphaFoldDB" id="A0AA37SP59"/>
<reference evidence="4" key="2">
    <citation type="submission" date="2023-01" db="EMBL/GenBank/DDBJ databases">
        <title>Draft genome sequence of Portibacter lacus strain NBRC 108769.</title>
        <authorList>
            <person name="Sun Q."/>
            <person name="Mori K."/>
        </authorList>
    </citation>
    <scope>NUCLEOTIDE SEQUENCE</scope>
    <source>
        <strain evidence="4">NBRC 108769</strain>
    </source>
</reference>
<evidence type="ECO:0000256" key="2">
    <source>
        <dbReference type="PIRSR" id="PIRSR600246-2"/>
    </source>
</evidence>